<dbReference type="PANTHER" id="PTHR19959:SF119">
    <property type="entry name" value="FUNGAL LIPASE-LIKE DOMAIN-CONTAINING PROTEIN"/>
    <property type="match status" value="1"/>
</dbReference>
<dbReference type="Pfam" id="PF13374">
    <property type="entry name" value="TPR_10"/>
    <property type="match status" value="2"/>
</dbReference>
<dbReference type="SUPFAM" id="SSF48452">
    <property type="entry name" value="TPR-like"/>
    <property type="match status" value="1"/>
</dbReference>
<reference evidence="2" key="1">
    <citation type="submission" date="2023-03" db="EMBL/GenBank/DDBJ databases">
        <title>Massive genome expansion in bonnet fungi (Mycena s.s.) driven by repeated elements and novel gene families across ecological guilds.</title>
        <authorList>
            <consortium name="Lawrence Berkeley National Laboratory"/>
            <person name="Harder C.B."/>
            <person name="Miyauchi S."/>
            <person name="Viragh M."/>
            <person name="Kuo A."/>
            <person name="Thoen E."/>
            <person name="Andreopoulos B."/>
            <person name="Lu D."/>
            <person name="Skrede I."/>
            <person name="Drula E."/>
            <person name="Henrissat B."/>
            <person name="Morin E."/>
            <person name="Kohler A."/>
            <person name="Barry K."/>
            <person name="LaButti K."/>
            <person name="Morin E."/>
            <person name="Salamov A."/>
            <person name="Lipzen A."/>
            <person name="Mereny Z."/>
            <person name="Hegedus B."/>
            <person name="Baldrian P."/>
            <person name="Stursova M."/>
            <person name="Weitz H."/>
            <person name="Taylor A."/>
            <person name="Grigoriev I.V."/>
            <person name="Nagy L.G."/>
            <person name="Martin F."/>
            <person name="Kauserud H."/>
        </authorList>
    </citation>
    <scope>NUCLEOTIDE SEQUENCE</scope>
    <source>
        <strain evidence="2">9284</strain>
    </source>
</reference>
<dbReference type="Pfam" id="PF12770">
    <property type="entry name" value="CHAT"/>
    <property type="match status" value="1"/>
</dbReference>
<dbReference type="Gene3D" id="1.25.40.10">
    <property type="entry name" value="Tetratricopeptide repeat domain"/>
    <property type="match status" value="3"/>
</dbReference>
<sequence length="1210" mass="137087">MDIACHREEVLLKPAPHPDRPMALHNLANAIHRRVEESGDLEDLDEIVAIRREIVALCPKPHPDRARFLYNQAVSFSLRFEHLNDAADLEAAVPIYREALKLLPASHPRRGMFFSQFTDCLINRFRIYHNAADMDEAIQLSRDHLMLSVQHPDRATALYELGHRLWKRMEYFQDPKDIDESVQLHCDALRLCPPPAAKQTITLENIGDSILQREPFHLSPEEIAPFPPTQADWMKDLTEVLTARFHLRKDPADIEEALRLGHHVWSLCSEAFQGQRMVLNRLASTFAARFRFGQHNTSDMDQAVRIHKAVLMFSPQRDLKRGFYLNDLAQTLAQLFEHSEVLSDLDEAIRVLHEALPLFPESHPQRINPLNNLANSLYERYKRTGIEADFDESIQLLREAISNQPDRYSNRDISLDRLANAIYSRFQQRGDEADLEEATQLHREALVLRPASNFNRTTSCNNLALCLHERYDQRKDPRDLDEAIELLRETLALSPPSNPDRRAGALNSLANALLTRFQEYNPRNAADVDEAVELHRQALALRHTDNFPRAGTINNLGNALAERYRLHHDDADAEETIEMYREALALCPVSHPDRIRYLDNYACTLADHGQFSTALPFFREAAMYASTSPLQRFRVAKNWAWYAHKLHEASALEAYECSLGLLPQLVTFSLNVEARHVLASSRTRNLGADAASCAIELGRLDLAFMFLEAGRAVFWSQSLNLRTPLDELRISNPGLAAKLTDLAEKLENSSFHVQVRNIYSSDHHKNMATLEAEGAECRRLNDEWNETVRVVRTRVEGFDDFMQHKGFEKLQLAAARGPVVVLTAGQKSCHALILRPRSDGKSQYIKLPMLGPREFVEFLADVLRILVSGRPIHDSEIEDSFVAKMAGRGHRLKARLVYDEGKGPEERMASLLECLWISVVYPVLRCLNIQKSDNPSRIWWCPTGPFASLPIHAAGIYRRNVCTSSADYVISSYTPTLTALLTPSFPPLNSLKATAVIQPTTNLPGYSALPYTTDELHKIQQCIPRQWLTTFGTPQSPASVRRILPHLHTSSIIHFACHGVQDTHKPLHSALVIGNEKLTVEEIMKYTGVHEGSEETEIQKHGPGMGLAFLSACQTAMGDSNAPDEVIHLAATLLFAGFRGVVATMWTMYDPDGPEVAETFYRHLFRHADPDPDFVPPDLNDSAEALHLAVKKLRTRVSFMRWVPFVHYGL</sequence>
<evidence type="ECO:0000259" key="1">
    <source>
        <dbReference type="Pfam" id="PF12770"/>
    </source>
</evidence>
<organism evidence="2 3">
    <name type="scientific">Roridomyces roridus</name>
    <dbReference type="NCBI Taxonomy" id="1738132"/>
    <lineage>
        <taxon>Eukaryota</taxon>
        <taxon>Fungi</taxon>
        <taxon>Dikarya</taxon>
        <taxon>Basidiomycota</taxon>
        <taxon>Agaricomycotina</taxon>
        <taxon>Agaricomycetes</taxon>
        <taxon>Agaricomycetidae</taxon>
        <taxon>Agaricales</taxon>
        <taxon>Marasmiineae</taxon>
        <taxon>Mycenaceae</taxon>
        <taxon>Roridomyces</taxon>
    </lineage>
</organism>
<proteinExistence type="predicted"/>
<dbReference type="Proteomes" id="UP001221142">
    <property type="component" value="Unassembled WGS sequence"/>
</dbReference>
<feature type="domain" description="CHAT" evidence="1">
    <location>
        <begin position="915"/>
        <end position="1209"/>
    </location>
</feature>
<dbReference type="SUPFAM" id="SSF81901">
    <property type="entry name" value="HCP-like"/>
    <property type="match status" value="1"/>
</dbReference>
<keyword evidence="3" id="KW-1185">Reference proteome</keyword>
<dbReference type="InterPro" id="IPR024983">
    <property type="entry name" value="CHAT_dom"/>
</dbReference>
<name>A0AAD7FIN7_9AGAR</name>
<evidence type="ECO:0000313" key="2">
    <source>
        <dbReference type="EMBL" id="KAJ7626023.1"/>
    </source>
</evidence>
<accession>A0AAD7FIN7</accession>
<comment type="caution">
    <text evidence="2">The sequence shown here is derived from an EMBL/GenBank/DDBJ whole genome shotgun (WGS) entry which is preliminary data.</text>
</comment>
<evidence type="ECO:0000313" key="3">
    <source>
        <dbReference type="Proteomes" id="UP001221142"/>
    </source>
</evidence>
<dbReference type="InterPro" id="IPR011990">
    <property type="entry name" value="TPR-like_helical_dom_sf"/>
</dbReference>
<dbReference type="EMBL" id="JARKIF010000012">
    <property type="protein sequence ID" value="KAJ7626023.1"/>
    <property type="molecule type" value="Genomic_DNA"/>
</dbReference>
<protein>
    <submittedName>
        <fullName evidence="2">CHAT domain-containing protein</fullName>
    </submittedName>
</protein>
<gene>
    <name evidence="2" type="ORF">FB45DRAFT_796174</name>
</gene>
<dbReference type="PANTHER" id="PTHR19959">
    <property type="entry name" value="KINESIN LIGHT CHAIN"/>
    <property type="match status" value="1"/>
</dbReference>
<dbReference type="AlphaFoldDB" id="A0AAD7FIN7"/>